<comment type="catalytic activity">
    <reaction evidence="14 15">
        <text>L-aspartate 4-semialdehyde + phosphate + NADP(+) = 4-phospho-L-aspartate + NADPH + H(+)</text>
        <dbReference type="Rhea" id="RHEA:24284"/>
        <dbReference type="ChEBI" id="CHEBI:15378"/>
        <dbReference type="ChEBI" id="CHEBI:43474"/>
        <dbReference type="ChEBI" id="CHEBI:57535"/>
        <dbReference type="ChEBI" id="CHEBI:57783"/>
        <dbReference type="ChEBI" id="CHEBI:58349"/>
        <dbReference type="ChEBI" id="CHEBI:537519"/>
        <dbReference type="EC" id="1.2.1.11"/>
    </reaction>
</comment>
<feature type="active site" description="Proton acceptor" evidence="15">
    <location>
        <position position="233"/>
    </location>
</feature>
<evidence type="ECO:0000256" key="10">
    <source>
        <dbReference type="ARBA" id="ARBA00022915"/>
    </source>
</evidence>
<dbReference type="InterPro" id="IPR012080">
    <property type="entry name" value="Asp_semialdehyde_DH"/>
</dbReference>
<dbReference type="RefSeq" id="WP_354366770.1">
    <property type="nucleotide sequence ID" value="NZ_JBEPMA010000001.1"/>
</dbReference>
<comment type="pathway">
    <text evidence="1 15">Amino-acid biosynthesis; L-methionine biosynthesis via de novo pathway; L-homoserine from L-aspartate: step 2/3.</text>
</comment>
<gene>
    <name evidence="15" type="primary">asd</name>
    <name evidence="17" type="ORF">ABID14_000392</name>
</gene>
<feature type="binding site" evidence="15">
    <location>
        <begin position="160"/>
        <end position="161"/>
    </location>
    <ligand>
        <name>NADP(+)</name>
        <dbReference type="ChEBI" id="CHEBI:58349"/>
    </ligand>
</feature>
<dbReference type="Gene3D" id="3.40.50.720">
    <property type="entry name" value="NAD(P)-binding Rossmann-like Domain"/>
    <property type="match status" value="1"/>
</dbReference>
<keyword evidence="13 15" id="KW-0486">Methionine biosynthesis</keyword>
<evidence type="ECO:0000256" key="9">
    <source>
        <dbReference type="ARBA" id="ARBA00022857"/>
    </source>
</evidence>
<dbReference type="PANTHER" id="PTHR46278:SF2">
    <property type="entry name" value="ASPARTATE-SEMIALDEHYDE DEHYDROGENASE"/>
    <property type="match status" value="1"/>
</dbReference>
<evidence type="ECO:0000256" key="1">
    <source>
        <dbReference type="ARBA" id="ARBA00005021"/>
    </source>
</evidence>
<dbReference type="SMART" id="SM00859">
    <property type="entry name" value="Semialdhyde_dh"/>
    <property type="match status" value="1"/>
</dbReference>
<keyword evidence="18" id="KW-1185">Reference proteome</keyword>
<dbReference type="GO" id="GO:0004073">
    <property type="term" value="F:aspartate-semialdehyde dehydrogenase activity"/>
    <property type="evidence" value="ECO:0007669"/>
    <property type="project" value="UniProtKB-EC"/>
</dbReference>
<feature type="binding site" evidence="15">
    <location>
        <position position="101"/>
    </location>
    <ligand>
        <name>phosphate</name>
        <dbReference type="ChEBI" id="CHEBI:43474"/>
    </ligand>
</feature>
<dbReference type="NCBIfam" id="TIGR01296">
    <property type="entry name" value="asd_B"/>
    <property type="match status" value="1"/>
</dbReference>
<dbReference type="PIRSF" id="PIRSF000148">
    <property type="entry name" value="ASA_dh"/>
    <property type="match status" value="1"/>
</dbReference>
<dbReference type="CDD" id="cd02316">
    <property type="entry name" value="VcASADH2_like_N"/>
    <property type="match status" value="1"/>
</dbReference>
<evidence type="ECO:0000256" key="13">
    <source>
        <dbReference type="ARBA" id="ARBA00023167"/>
    </source>
</evidence>
<feature type="domain" description="Semialdehyde dehydrogenase NAD-binding" evidence="16">
    <location>
        <begin position="5"/>
        <end position="121"/>
    </location>
</feature>
<dbReference type="EMBL" id="JBEPMA010000001">
    <property type="protein sequence ID" value="MET3616772.1"/>
    <property type="molecule type" value="Genomic_DNA"/>
</dbReference>
<evidence type="ECO:0000256" key="12">
    <source>
        <dbReference type="ARBA" id="ARBA00023154"/>
    </source>
</evidence>
<dbReference type="HAMAP" id="MF_02121">
    <property type="entry name" value="ASADH"/>
    <property type="match status" value="1"/>
</dbReference>
<evidence type="ECO:0000256" key="7">
    <source>
        <dbReference type="ARBA" id="ARBA00022605"/>
    </source>
</evidence>
<evidence type="ECO:0000313" key="17">
    <source>
        <dbReference type="EMBL" id="MET3616772.1"/>
    </source>
</evidence>
<protein>
    <recommendedName>
        <fullName evidence="6 15">Aspartate-semialdehyde dehydrogenase</fullName>
        <shortName evidence="15">ASA dehydrogenase</shortName>
        <shortName evidence="15">ASADH</shortName>
        <ecNumber evidence="6 15">1.2.1.11</ecNumber>
    </recommendedName>
    <alternativeName>
        <fullName evidence="15">Aspartate-beta-semialdehyde dehydrogenase</fullName>
    </alternativeName>
</protein>
<evidence type="ECO:0000256" key="11">
    <source>
        <dbReference type="ARBA" id="ARBA00023002"/>
    </source>
</evidence>
<keyword evidence="12 15" id="KW-0457">Lysine biosynthesis</keyword>
<name>A0ABV2J7L6_9FIRM</name>
<proteinExistence type="inferred from homology"/>
<feature type="active site" description="Acyl-thioester intermediate" evidence="15">
    <location>
        <position position="130"/>
    </location>
</feature>
<dbReference type="InterPro" id="IPR036291">
    <property type="entry name" value="NAD(P)-bd_dom_sf"/>
</dbReference>
<comment type="pathway">
    <text evidence="3 15">Amino-acid biosynthesis; L-threonine biosynthesis; L-threonine from L-aspartate: step 2/5.</text>
</comment>
<feature type="binding site" evidence="15">
    <location>
        <position position="157"/>
    </location>
    <ligand>
        <name>substrate</name>
    </ligand>
</feature>
<dbReference type="EC" id="1.2.1.11" evidence="6 15"/>
<dbReference type="SUPFAM" id="SSF55347">
    <property type="entry name" value="Glyceraldehyde-3-phosphate dehydrogenase-like, C-terminal domain"/>
    <property type="match status" value="1"/>
</dbReference>
<evidence type="ECO:0000256" key="15">
    <source>
        <dbReference type="HAMAP-Rule" id="MF_02121"/>
    </source>
</evidence>
<dbReference type="PANTHER" id="PTHR46278">
    <property type="entry name" value="DEHYDROGENASE, PUTATIVE-RELATED"/>
    <property type="match status" value="1"/>
</dbReference>
<evidence type="ECO:0000256" key="6">
    <source>
        <dbReference type="ARBA" id="ARBA00013120"/>
    </source>
</evidence>
<keyword evidence="8 15" id="KW-0791">Threonine biosynthesis</keyword>
<accession>A0ABV2J7L6</accession>
<evidence type="ECO:0000256" key="2">
    <source>
        <dbReference type="ARBA" id="ARBA00005076"/>
    </source>
</evidence>
<comment type="function">
    <text evidence="15">Catalyzes the NADPH-dependent formation of L-aspartate-semialdehyde (L-ASA) by the reductive dephosphorylation of L-aspartyl-4-phosphate.</text>
</comment>
<dbReference type="SUPFAM" id="SSF51735">
    <property type="entry name" value="NAD(P)-binding Rossmann-fold domains"/>
    <property type="match status" value="1"/>
</dbReference>
<feature type="binding site" evidence="15">
    <location>
        <position position="226"/>
    </location>
    <ligand>
        <name>substrate</name>
    </ligand>
</feature>
<evidence type="ECO:0000256" key="3">
    <source>
        <dbReference type="ARBA" id="ARBA00005097"/>
    </source>
</evidence>
<feature type="binding site" evidence="15">
    <location>
        <position position="306"/>
    </location>
    <ligand>
        <name>NADP(+)</name>
        <dbReference type="ChEBI" id="CHEBI:58349"/>
    </ligand>
</feature>
<keyword evidence="11 15" id="KW-0560">Oxidoreductase</keyword>
<comment type="similarity">
    <text evidence="4 15">Belongs to the aspartate-semialdehyde dehydrogenase family.</text>
</comment>
<reference evidence="17 18" key="1">
    <citation type="submission" date="2024-06" db="EMBL/GenBank/DDBJ databases">
        <title>Genomic Encyclopedia of Type Strains, Phase IV (KMG-IV): sequencing the most valuable type-strain genomes for metagenomic binning, comparative biology and taxonomic classification.</title>
        <authorList>
            <person name="Goeker M."/>
        </authorList>
    </citation>
    <scope>NUCLEOTIDE SEQUENCE [LARGE SCALE GENOMIC DNA]</scope>
    <source>
        <strain evidence="17 18">DSM 21460</strain>
    </source>
</reference>
<evidence type="ECO:0000256" key="5">
    <source>
        <dbReference type="ARBA" id="ARBA00011738"/>
    </source>
</evidence>
<dbReference type="Proteomes" id="UP001549162">
    <property type="component" value="Unassembled WGS sequence"/>
</dbReference>
<evidence type="ECO:0000256" key="4">
    <source>
        <dbReference type="ARBA" id="ARBA00010584"/>
    </source>
</evidence>
<comment type="caution">
    <text evidence="15">Lacks conserved residue(s) required for the propagation of feature annotation.</text>
</comment>
<dbReference type="InterPro" id="IPR012280">
    <property type="entry name" value="Semialdhyde_DH_dimer_dom"/>
</dbReference>
<sequence length="324" mass="36237">MREYNVAVVGATGLVGRKIIDILEERNFPVKNFFPMSSFRSAGSKIIFKDKSYVVEELKNDSFYKDIDIALFAAGGSVSAKYAKIAAENGVEVVDNSSHFRMDKDVPLIVPEINPNDIKNGYGIYANPNCSTIQSVLPLKPIQDKYGIKRVIYSTYQSVSGSGIGGLKDLDKGTHDKYPFPIEYNVIPHIDDFLDNGYTKEEMKMINETKKILHDESLRVTATTARVPVKYAHCVSINVELKRDFEISDIKNILAEYEGIQLYDDPKTLTYPMPIVAEGKDNVFIGRIRRDISTQNGLSLWSVGDNIRKGAALNAVQIAELLIR</sequence>
<evidence type="ECO:0000256" key="14">
    <source>
        <dbReference type="ARBA" id="ARBA00047891"/>
    </source>
</evidence>
<dbReference type="InterPro" id="IPR005986">
    <property type="entry name" value="Asp_semialdehyde_DH_beta"/>
</dbReference>
<dbReference type="CDD" id="cd18131">
    <property type="entry name" value="ASADH_C_bac_euk_like"/>
    <property type="match status" value="1"/>
</dbReference>
<feature type="binding site" evidence="15">
    <location>
        <begin position="40"/>
        <end position="41"/>
    </location>
    <ligand>
        <name>NADP(+)</name>
        <dbReference type="ChEBI" id="CHEBI:58349"/>
    </ligand>
</feature>
<comment type="pathway">
    <text evidence="2 15">Amino-acid biosynthesis; L-lysine biosynthesis via DAP pathway; (S)-tetrahydrodipicolinate from L-aspartate: step 2/4.</text>
</comment>
<evidence type="ECO:0000259" key="16">
    <source>
        <dbReference type="SMART" id="SM00859"/>
    </source>
</evidence>
<keyword evidence="10 15" id="KW-0220">Diaminopimelate biosynthesis</keyword>
<keyword evidence="7 15" id="KW-0028">Amino-acid biosynthesis</keyword>
<evidence type="ECO:0000256" key="8">
    <source>
        <dbReference type="ARBA" id="ARBA00022697"/>
    </source>
</evidence>
<organism evidence="17 18">
    <name type="scientific">Peptoniphilus olsenii</name>
    <dbReference type="NCBI Taxonomy" id="411570"/>
    <lineage>
        <taxon>Bacteria</taxon>
        <taxon>Bacillati</taxon>
        <taxon>Bacillota</taxon>
        <taxon>Tissierellia</taxon>
        <taxon>Tissierellales</taxon>
        <taxon>Peptoniphilaceae</taxon>
        <taxon>Peptoniphilus</taxon>
    </lineage>
</organism>
<dbReference type="Gene3D" id="3.30.360.10">
    <property type="entry name" value="Dihydrodipicolinate Reductase, domain 2"/>
    <property type="match status" value="1"/>
</dbReference>
<dbReference type="Pfam" id="PF02774">
    <property type="entry name" value="Semialdhyde_dhC"/>
    <property type="match status" value="1"/>
</dbReference>
<evidence type="ECO:0000313" key="18">
    <source>
        <dbReference type="Proteomes" id="UP001549162"/>
    </source>
</evidence>
<dbReference type="InterPro" id="IPR000534">
    <property type="entry name" value="Semialdehyde_DH_NAD-bd"/>
</dbReference>
<feature type="binding site" evidence="15">
    <location>
        <begin position="12"/>
        <end position="15"/>
    </location>
    <ligand>
        <name>NADP(+)</name>
        <dbReference type="ChEBI" id="CHEBI:58349"/>
    </ligand>
</feature>
<comment type="caution">
    <text evidence="17">The sequence shown here is derived from an EMBL/GenBank/DDBJ whole genome shotgun (WGS) entry which is preliminary data.</text>
</comment>
<comment type="subunit">
    <text evidence="5 15">Homodimer.</text>
</comment>
<keyword evidence="9 15" id="KW-0521">NADP</keyword>
<dbReference type="NCBIfam" id="NF011456">
    <property type="entry name" value="PRK14874.1"/>
    <property type="match status" value="1"/>
</dbReference>
<dbReference type="Pfam" id="PF01118">
    <property type="entry name" value="Semialdhyde_dh"/>
    <property type="match status" value="1"/>
</dbReference>